<organism evidence="2 3">
    <name type="scientific">Sphingomonas vulcanisoli</name>
    <dbReference type="NCBI Taxonomy" id="1658060"/>
    <lineage>
        <taxon>Bacteria</taxon>
        <taxon>Pseudomonadati</taxon>
        <taxon>Pseudomonadota</taxon>
        <taxon>Alphaproteobacteria</taxon>
        <taxon>Sphingomonadales</taxon>
        <taxon>Sphingomonadaceae</taxon>
        <taxon>Sphingomonas</taxon>
    </lineage>
</organism>
<keyword evidence="3" id="KW-1185">Reference proteome</keyword>
<dbReference type="RefSeq" id="WP_167071194.1">
    <property type="nucleotide sequence ID" value="NZ_JAAOZC010000001.1"/>
</dbReference>
<evidence type="ECO:0000313" key="3">
    <source>
        <dbReference type="Proteomes" id="UP000727456"/>
    </source>
</evidence>
<proteinExistence type="predicted"/>
<sequence length="97" mass="10929">MNFLRTLFWIVVTVVVVVFSVNNWTTVTINLWGGLQADSKLPLLLLIAFLIGFVPLYIWHRAHRWQTAKRVAALETVMPVTPPTPASIAEPPLSDTF</sequence>
<name>A0ABX0TM90_9SPHN</name>
<feature type="transmembrane region" description="Helical" evidence="1">
    <location>
        <begin position="7"/>
        <end position="29"/>
    </location>
</feature>
<evidence type="ECO:0000313" key="2">
    <source>
        <dbReference type="EMBL" id="NIJ06631.1"/>
    </source>
</evidence>
<evidence type="ECO:0000256" key="1">
    <source>
        <dbReference type="SAM" id="Phobius"/>
    </source>
</evidence>
<reference evidence="2 3" key="1">
    <citation type="submission" date="2020-03" db="EMBL/GenBank/DDBJ databases">
        <title>Genomic Encyclopedia of Type Strains, Phase III (KMG-III): the genomes of soil and plant-associated and newly described type strains.</title>
        <authorList>
            <person name="Whitman W."/>
        </authorList>
    </citation>
    <scope>NUCLEOTIDE SEQUENCE [LARGE SCALE GENOMIC DNA]</scope>
    <source>
        <strain evidence="2 3">CECT 8804</strain>
    </source>
</reference>
<keyword evidence="1" id="KW-0472">Membrane</keyword>
<comment type="caution">
    <text evidence="2">The sequence shown here is derived from an EMBL/GenBank/DDBJ whole genome shotgun (WGS) entry which is preliminary data.</text>
</comment>
<protein>
    <submittedName>
        <fullName evidence="2">Integral membrane protein</fullName>
    </submittedName>
</protein>
<feature type="transmembrane region" description="Helical" evidence="1">
    <location>
        <begin position="41"/>
        <end position="60"/>
    </location>
</feature>
<dbReference type="Proteomes" id="UP000727456">
    <property type="component" value="Unassembled WGS sequence"/>
</dbReference>
<gene>
    <name evidence="2" type="ORF">FHS31_000213</name>
</gene>
<dbReference type="EMBL" id="JAAOZC010000001">
    <property type="protein sequence ID" value="NIJ06631.1"/>
    <property type="molecule type" value="Genomic_DNA"/>
</dbReference>
<keyword evidence="1" id="KW-0812">Transmembrane</keyword>
<keyword evidence="1" id="KW-1133">Transmembrane helix</keyword>
<accession>A0ABX0TM90</accession>